<dbReference type="Gene3D" id="3.30.450.180">
    <property type="match status" value="1"/>
</dbReference>
<comment type="caution">
    <text evidence="2">The sequence shown here is derived from an EMBL/GenBank/DDBJ whole genome shotgun (WGS) entry which is preliminary data.</text>
</comment>
<dbReference type="SMART" id="SM00530">
    <property type="entry name" value="HTH_XRE"/>
    <property type="match status" value="1"/>
</dbReference>
<proteinExistence type="predicted"/>
<keyword evidence="3" id="KW-1185">Reference proteome</keyword>
<evidence type="ECO:0000259" key="1">
    <source>
        <dbReference type="PROSITE" id="PS50943"/>
    </source>
</evidence>
<sequence length="313" mass="34580">MPDSLGGAASATQIPALGTTARVRIKATPFAIMESMEQLGEFLKSRRGRLTPLDAGLRSYGSRRRVPGLRREELAQLAGVSIAYLTRLEQGQSLNASDAVLDALAGALRLDDDERAHLHDLAKARQRRPRRPRPEQARPMTMRLLQNLTDVPALVLGWRTDILAWNALGHAFFAGHLDPGGPYRPADRPYMARIIFLDPHSRDFYADWKAKTAECVAYLRLAAGRNPDDPALASLIGELSVKSPEFAKLWSARDVRDCPNIERDFHHPLVGDVRLGQEIAHLDGESVQRLVLFHPEPGSASDAALKLLKQIAC</sequence>
<dbReference type="SUPFAM" id="SSF47413">
    <property type="entry name" value="lambda repressor-like DNA-binding domains"/>
    <property type="match status" value="1"/>
</dbReference>
<dbReference type="Proteomes" id="UP001501237">
    <property type="component" value="Unassembled WGS sequence"/>
</dbReference>
<dbReference type="CDD" id="cd00093">
    <property type="entry name" value="HTH_XRE"/>
    <property type="match status" value="1"/>
</dbReference>
<feature type="domain" description="HTH cro/C1-type" evidence="1">
    <location>
        <begin position="68"/>
        <end position="115"/>
    </location>
</feature>
<dbReference type="PANTHER" id="PTHR35010">
    <property type="entry name" value="BLL4672 PROTEIN-RELATED"/>
    <property type="match status" value="1"/>
</dbReference>
<protein>
    <submittedName>
        <fullName evidence="2">Helix-turn-helix transcriptional regulator</fullName>
    </submittedName>
</protein>
<name>A0ABP6QQF5_9ACTN</name>
<dbReference type="InterPro" id="IPR001387">
    <property type="entry name" value="Cro/C1-type_HTH"/>
</dbReference>
<dbReference type="Pfam" id="PF17765">
    <property type="entry name" value="MLTR_LBD"/>
    <property type="match status" value="1"/>
</dbReference>
<dbReference type="PROSITE" id="PS50943">
    <property type="entry name" value="HTH_CROC1"/>
    <property type="match status" value="1"/>
</dbReference>
<dbReference type="EMBL" id="BAAAUV010000049">
    <property type="protein sequence ID" value="GAA3242208.1"/>
    <property type="molecule type" value="Genomic_DNA"/>
</dbReference>
<dbReference type="InterPro" id="IPR041413">
    <property type="entry name" value="MLTR_LBD"/>
</dbReference>
<evidence type="ECO:0000313" key="3">
    <source>
        <dbReference type="Proteomes" id="UP001501237"/>
    </source>
</evidence>
<dbReference type="Gene3D" id="1.10.260.40">
    <property type="entry name" value="lambda repressor-like DNA-binding domains"/>
    <property type="match status" value="1"/>
</dbReference>
<gene>
    <name evidence="2" type="ORF">GCM10010468_79800</name>
</gene>
<dbReference type="InterPro" id="IPR010982">
    <property type="entry name" value="Lambda_DNA-bd_dom_sf"/>
</dbReference>
<accession>A0ABP6QQF5</accession>
<reference evidence="3" key="1">
    <citation type="journal article" date="2019" name="Int. J. Syst. Evol. Microbiol.">
        <title>The Global Catalogue of Microorganisms (GCM) 10K type strain sequencing project: providing services to taxonomists for standard genome sequencing and annotation.</title>
        <authorList>
            <consortium name="The Broad Institute Genomics Platform"/>
            <consortium name="The Broad Institute Genome Sequencing Center for Infectious Disease"/>
            <person name="Wu L."/>
            <person name="Ma J."/>
        </authorList>
    </citation>
    <scope>NUCLEOTIDE SEQUENCE [LARGE SCALE GENOMIC DNA]</scope>
    <source>
        <strain evidence="3">JCM 9377</strain>
    </source>
</reference>
<dbReference type="Pfam" id="PF13560">
    <property type="entry name" value="HTH_31"/>
    <property type="match status" value="1"/>
</dbReference>
<organism evidence="2 3">
    <name type="scientific">Actinocorallia longicatena</name>
    <dbReference type="NCBI Taxonomy" id="111803"/>
    <lineage>
        <taxon>Bacteria</taxon>
        <taxon>Bacillati</taxon>
        <taxon>Actinomycetota</taxon>
        <taxon>Actinomycetes</taxon>
        <taxon>Streptosporangiales</taxon>
        <taxon>Thermomonosporaceae</taxon>
        <taxon>Actinocorallia</taxon>
    </lineage>
</organism>
<evidence type="ECO:0000313" key="2">
    <source>
        <dbReference type="EMBL" id="GAA3242208.1"/>
    </source>
</evidence>
<dbReference type="PANTHER" id="PTHR35010:SF2">
    <property type="entry name" value="BLL4672 PROTEIN"/>
    <property type="match status" value="1"/>
</dbReference>